<sequence>MTEAPVQPSPGTPCWVSLMARDLGASKTFYGELLGWEFRPGPQRLGPYVRARLGELDVAGLGEISPDRRLPVTWLPYFATDDADVTCALIRECGGTVGVGPMDSEWGGRVAIAADPVGAAFGIWQTDGRPGVSPDGTPGTFVWNELLVRECVQVTTFYSAVFGYRIEPLGTPERELRTLLLNGRPVGSVRGTDLPEDGGASWVTYFAVPDVEAALRLLRKLGGTVVREVRDSAYGRFARVKDPEGGPFSLIEMRDPNDAVERPLREV</sequence>
<gene>
    <name evidence="2" type="ORF">JGS22_022565</name>
</gene>
<dbReference type="EMBL" id="JAELVF020000003">
    <property type="protein sequence ID" value="MBU7600337.1"/>
    <property type="molecule type" value="Genomic_DNA"/>
</dbReference>
<feature type="domain" description="VOC" evidence="1">
    <location>
        <begin position="140"/>
        <end position="253"/>
    </location>
</feature>
<dbReference type="PROSITE" id="PS51819">
    <property type="entry name" value="VOC"/>
    <property type="match status" value="2"/>
</dbReference>
<dbReference type="SUPFAM" id="SSF54593">
    <property type="entry name" value="Glyoxalase/Bleomycin resistance protein/Dihydroxybiphenyl dioxygenase"/>
    <property type="match status" value="2"/>
</dbReference>
<evidence type="ECO:0000313" key="3">
    <source>
        <dbReference type="Proteomes" id="UP000694501"/>
    </source>
</evidence>
<evidence type="ECO:0000259" key="1">
    <source>
        <dbReference type="PROSITE" id="PS51819"/>
    </source>
</evidence>
<dbReference type="Pfam" id="PF00903">
    <property type="entry name" value="Glyoxalase"/>
    <property type="match status" value="1"/>
</dbReference>
<dbReference type="AlphaFoldDB" id="A0A949N7P4"/>
<dbReference type="PANTHER" id="PTHR33993:SF10">
    <property type="entry name" value="CONSERVED PROTEIN"/>
    <property type="match status" value="1"/>
</dbReference>
<reference evidence="2" key="1">
    <citation type="submission" date="2021-06" db="EMBL/GenBank/DDBJ databases">
        <title>Sequencing of actinobacteria type strains.</title>
        <authorList>
            <person name="Nguyen G.-S."/>
            <person name="Wentzel A."/>
        </authorList>
    </citation>
    <scope>NUCLEOTIDE SEQUENCE</scope>
    <source>
        <strain evidence="2">P38-E01</strain>
    </source>
</reference>
<dbReference type="PANTHER" id="PTHR33993">
    <property type="entry name" value="GLYOXALASE-RELATED"/>
    <property type="match status" value="1"/>
</dbReference>
<evidence type="ECO:0000313" key="2">
    <source>
        <dbReference type="EMBL" id="MBU7600337.1"/>
    </source>
</evidence>
<dbReference type="InterPro" id="IPR052164">
    <property type="entry name" value="Anthracycline_SecMetBiosynth"/>
</dbReference>
<comment type="caution">
    <text evidence="2">The sequence shown here is derived from an EMBL/GenBank/DDBJ whole genome shotgun (WGS) entry which is preliminary data.</text>
</comment>
<dbReference type="RefSeq" id="WP_211038904.1">
    <property type="nucleotide sequence ID" value="NZ_JAELVF020000003.1"/>
</dbReference>
<dbReference type="InterPro" id="IPR004360">
    <property type="entry name" value="Glyas_Fos-R_dOase_dom"/>
</dbReference>
<keyword evidence="3" id="KW-1185">Reference proteome</keyword>
<dbReference type="InterPro" id="IPR029068">
    <property type="entry name" value="Glyas_Bleomycin-R_OHBP_Dase"/>
</dbReference>
<organism evidence="2 3">
    <name type="scientific">Streptomyces tardus</name>
    <dbReference type="NCBI Taxonomy" id="2780544"/>
    <lineage>
        <taxon>Bacteria</taxon>
        <taxon>Bacillati</taxon>
        <taxon>Actinomycetota</taxon>
        <taxon>Actinomycetes</taxon>
        <taxon>Kitasatosporales</taxon>
        <taxon>Streptomycetaceae</taxon>
        <taxon>Streptomyces</taxon>
    </lineage>
</organism>
<dbReference type="Pfam" id="PF18029">
    <property type="entry name" value="Glyoxalase_6"/>
    <property type="match status" value="1"/>
</dbReference>
<dbReference type="InterPro" id="IPR037523">
    <property type="entry name" value="VOC_core"/>
</dbReference>
<feature type="domain" description="VOC" evidence="1">
    <location>
        <begin position="12"/>
        <end position="126"/>
    </location>
</feature>
<dbReference type="Gene3D" id="3.10.180.10">
    <property type="entry name" value="2,3-Dihydroxybiphenyl 1,2-Dioxygenase, domain 1"/>
    <property type="match status" value="2"/>
</dbReference>
<name>A0A949N7P4_9ACTN</name>
<dbReference type="InterPro" id="IPR041581">
    <property type="entry name" value="Glyoxalase_6"/>
</dbReference>
<dbReference type="CDD" id="cd07247">
    <property type="entry name" value="SgaA_N_like"/>
    <property type="match status" value="2"/>
</dbReference>
<proteinExistence type="predicted"/>
<protein>
    <submittedName>
        <fullName evidence="2">VOC family protein</fullName>
    </submittedName>
</protein>
<accession>A0A949N7P4</accession>
<dbReference type="Proteomes" id="UP000694501">
    <property type="component" value="Unassembled WGS sequence"/>
</dbReference>